<evidence type="ECO:0000313" key="5">
    <source>
        <dbReference type="RefSeq" id="XP_010268254.1"/>
    </source>
</evidence>
<dbReference type="Pfam" id="PF20430">
    <property type="entry name" value="Eplus_motif"/>
    <property type="match status" value="1"/>
</dbReference>
<dbReference type="OMA" id="ESICYHS"/>
<evidence type="ECO:0000256" key="2">
    <source>
        <dbReference type="PROSITE-ProRule" id="PRU00708"/>
    </source>
</evidence>
<dbReference type="InterPro" id="IPR046849">
    <property type="entry name" value="E2_motif"/>
</dbReference>
<evidence type="ECO:0000313" key="6">
    <source>
        <dbReference type="RefSeq" id="XP_010268255.1"/>
    </source>
</evidence>
<dbReference type="RefSeq" id="XP_010268255.1">
    <property type="nucleotide sequence ID" value="XM_010269953.1"/>
</dbReference>
<dbReference type="SUPFAM" id="SSF48452">
    <property type="entry name" value="TPR-like"/>
    <property type="match status" value="1"/>
</dbReference>
<sequence length="692" mass="78024">MISRQKLHDAVDLIFVRVGDDGYSRLLLKRCRTRSVDRAKRLQSRMGPHSEANATAFHNRLLYLYAKSGKISDAQKLFEKISCRDVRTWNIMLSAYSKSGFVKELQTLFNQMPARDAISYNTVISGLVGNGGSKNALELFIRMQKEGFERDQYTYVSVLNACSQLLNLKCGQQIHGQLIVGNVRGNLFVSNSLIDMYAKCGKIDNARWLFDQMVDRNVVSWNSMISGYLKNKEPEKCLDLFHSMQLSGVKPDLVTVSSVLGAYLQSGLIEDATRIFKEMKEKDRVSWTTMIVGYAQNGKEEDALVLFGKMLSENVNPDGFTISSVVSACARLASVDRGKVVHGKAILIGVEAELQVSSALIDMYSKCGEITDASAVFDMMQARNVVSWNAMIVGCAQNGRDQEALEHYERMLQENLKPDNVTFVGVLSACSHIGLVEHGQRYFRSISKLHGITPTSDHYVCMINLLGRFGYMKETVDLIKGMPDEPNCLIWSTLLSVSAINNDIKHAEMAARHLFELDPLNAGPYIMLSNMYAASGRWDEVASMRTLMKDRNIRKFAAYSWIEIDKKVHKFVSDDRRHPKTGQIYEELDRLIQKVQEAGFTPDTSFVLHDVGEAEKFDSICYHSEKLALAFGLISKPQGGTSIRIVKNIRVCGDCHVFMKFVCKITKRPIILRDSNRFHHFVGGECSCKDYW</sequence>
<dbReference type="InterPro" id="IPR032867">
    <property type="entry name" value="DYW_dom"/>
</dbReference>
<dbReference type="Pfam" id="PF01535">
    <property type="entry name" value="PPR"/>
    <property type="match status" value="3"/>
</dbReference>
<feature type="repeat" description="PPR" evidence="2">
    <location>
        <begin position="217"/>
        <end position="251"/>
    </location>
</feature>
<dbReference type="OrthoDB" id="185373at2759"/>
<dbReference type="FunFam" id="1.25.40.10:FF:000031">
    <property type="entry name" value="Pentatricopeptide repeat-containing protein mitochondrial"/>
    <property type="match status" value="1"/>
</dbReference>
<feature type="repeat" description="PPR" evidence="2">
    <location>
        <begin position="252"/>
        <end position="282"/>
    </location>
</feature>
<dbReference type="PROSITE" id="PS51375">
    <property type="entry name" value="PPR"/>
    <property type="match status" value="7"/>
</dbReference>
<feature type="repeat" description="PPR" evidence="2">
    <location>
        <begin position="85"/>
        <end position="115"/>
    </location>
</feature>
<dbReference type="eggNOG" id="KOG4197">
    <property type="taxonomic scope" value="Eukaryota"/>
</dbReference>
<dbReference type="InterPro" id="IPR046848">
    <property type="entry name" value="E_motif"/>
</dbReference>
<evidence type="ECO:0000256" key="1">
    <source>
        <dbReference type="ARBA" id="ARBA00022737"/>
    </source>
</evidence>
<organism evidence="4 6">
    <name type="scientific">Nelumbo nucifera</name>
    <name type="common">Sacred lotus</name>
    <dbReference type="NCBI Taxonomy" id="4432"/>
    <lineage>
        <taxon>Eukaryota</taxon>
        <taxon>Viridiplantae</taxon>
        <taxon>Streptophyta</taxon>
        <taxon>Embryophyta</taxon>
        <taxon>Tracheophyta</taxon>
        <taxon>Spermatophyta</taxon>
        <taxon>Magnoliopsida</taxon>
        <taxon>Proteales</taxon>
        <taxon>Nelumbonaceae</taxon>
        <taxon>Nelumbo</taxon>
    </lineage>
</organism>
<dbReference type="GO" id="GO:0009451">
    <property type="term" value="P:RNA modification"/>
    <property type="evidence" value="ECO:0007669"/>
    <property type="project" value="InterPro"/>
</dbReference>
<dbReference type="PANTHER" id="PTHR47926">
    <property type="entry name" value="PENTATRICOPEPTIDE REPEAT-CONTAINING PROTEIN"/>
    <property type="match status" value="1"/>
</dbReference>
<dbReference type="RefSeq" id="XP_010268254.1">
    <property type="nucleotide sequence ID" value="XM_010269952.2"/>
</dbReference>
<evidence type="ECO:0000313" key="4">
    <source>
        <dbReference type="Proteomes" id="UP000189703"/>
    </source>
</evidence>
<dbReference type="Pfam" id="PF14432">
    <property type="entry name" value="DYW_deaminase"/>
    <property type="match status" value="1"/>
</dbReference>
<reference evidence="5 6" key="1">
    <citation type="submission" date="2025-04" db="UniProtKB">
        <authorList>
            <consortium name="RefSeq"/>
        </authorList>
    </citation>
    <scope>IDENTIFICATION</scope>
</reference>
<dbReference type="GeneID" id="104605265"/>
<dbReference type="AlphaFoldDB" id="A0A1U8AY18"/>
<dbReference type="Pfam" id="PF13041">
    <property type="entry name" value="PPR_2"/>
    <property type="match status" value="4"/>
</dbReference>
<feature type="repeat" description="PPR" evidence="2">
    <location>
        <begin position="186"/>
        <end position="216"/>
    </location>
</feature>
<feature type="repeat" description="PPR" evidence="2">
    <location>
        <begin position="384"/>
        <end position="418"/>
    </location>
</feature>
<keyword evidence="1" id="KW-0677">Repeat</keyword>
<dbReference type="PANTHER" id="PTHR47926:SF533">
    <property type="entry name" value="DYW DOMAIN-CONTAINING PROTEIN"/>
    <property type="match status" value="1"/>
</dbReference>
<evidence type="ECO:0000259" key="3">
    <source>
        <dbReference type="Pfam" id="PF14432"/>
    </source>
</evidence>
<dbReference type="FunFam" id="1.25.40.10:FF:000366">
    <property type="entry name" value="Pentatricopeptide (PPR) repeat-containing protein"/>
    <property type="match status" value="1"/>
</dbReference>
<name>A0A1U8AY18_NELNU</name>
<dbReference type="Proteomes" id="UP000189703">
    <property type="component" value="Unplaced"/>
</dbReference>
<dbReference type="FunFam" id="1.25.40.10:FF:000073">
    <property type="entry name" value="Pentatricopeptide repeat-containing protein chloroplastic"/>
    <property type="match status" value="1"/>
</dbReference>
<keyword evidence="4" id="KW-1185">Reference proteome</keyword>
<dbReference type="InterPro" id="IPR046960">
    <property type="entry name" value="PPR_At4g14850-like_plant"/>
</dbReference>
<protein>
    <submittedName>
        <fullName evidence="5 6">Pentatricopeptide repeat-containing protein At2g22070-like</fullName>
    </submittedName>
</protein>
<dbReference type="GO" id="GO:0008270">
    <property type="term" value="F:zinc ion binding"/>
    <property type="evidence" value="ECO:0007669"/>
    <property type="project" value="InterPro"/>
</dbReference>
<dbReference type="Gene3D" id="1.25.40.10">
    <property type="entry name" value="Tetratricopeptide repeat domain"/>
    <property type="match status" value="4"/>
</dbReference>
<dbReference type="KEGG" id="nnu:104605265"/>
<accession>A0A1U8AY18</accession>
<feature type="domain" description="DYW" evidence="3">
    <location>
        <begin position="599"/>
        <end position="692"/>
    </location>
</feature>
<feature type="repeat" description="PPR" evidence="2">
    <location>
        <begin position="116"/>
        <end position="150"/>
    </location>
</feature>
<dbReference type="Pfam" id="PF20431">
    <property type="entry name" value="E_motif"/>
    <property type="match status" value="1"/>
</dbReference>
<dbReference type="NCBIfam" id="TIGR00756">
    <property type="entry name" value="PPR"/>
    <property type="match status" value="7"/>
</dbReference>
<dbReference type="GO" id="GO:0003723">
    <property type="term" value="F:RNA binding"/>
    <property type="evidence" value="ECO:0007669"/>
    <property type="project" value="InterPro"/>
</dbReference>
<gene>
    <name evidence="5 6" type="primary">LOC104605265</name>
</gene>
<dbReference type="InterPro" id="IPR011990">
    <property type="entry name" value="TPR-like_helical_dom_sf"/>
</dbReference>
<dbReference type="FunFam" id="1.25.40.10:FF:000442">
    <property type="entry name" value="Pentatricopeptide repeat-containing protein At3g49710"/>
    <property type="match status" value="1"/>
</dbReference>
<proteinExistence type="predicted"/>
<dbReference type="InterPro" id="IPR002885">
    <property type="entry name" value="PPR_rpt"/>
</dbReference>
<feature type="repeat" description="PPR" evidence="2">
    <location>
        <begin position="283"/>
        <end position="317"/>
    </location>
</feature>